<dbReference type="RefSeq" id="WP_176901269.1">
    <property type="nucleotide sequence ID" value="NZ_JABKAV010000084.1"/>
</dbReference>
<gene>
    <name evidence="2" type="ORF">HW556_16755</name>
</gene>
<sequence length="191" mass="20569">MLWRNFAVSYQGQEIGRLNSSKALKEGVTFALPDGRNLSAQLQSSMGQQQVELLLDGRPLPGSATDPQQQLRQGRYMLWLVAALNIGLGLVAEFGQVDALQELGMGYGTVGFGALFIGLEWWARTKQSPLAFYLAIGLLVFDVAATVLMSPQSAGTGGWFLRFIICMVLYRGAVAAKNLPGPSAHPLAPAE</sequence>
<dbReference type="EMBL" id="JABKAV010000084">
    <property type="protein sequence ID" value="NVO86537.1"/>
    <property type="molecule type" value="Genomic_DNA"/>
</dbReference>
<feature type="transmembrane region" description="Helical" evidence="1">
    <location>
        <begin position="130"/>
        <end position="150"/>
    </location>
</feature>
<proteinExistence type="predicted"/>
<keyword evidence="1" id="KW-1133">Transmembrane helix</keyword>
<feature type="transmembrane region" description="Helical" evidence="1">
    <location>
        <begin position="156"/>
        <end position="174"/>
    </location>
</feature>
<reference evidence="2 3" key="1">
    <citation type="submission" date="2020-05" db="EMBL/GenBank/DDBJ databases">
        <title>Hymenobacter terrestris sp. nov. and Hymenobacter lapidiphilus sp. nov., isolated from regoliths in Antarctica.</title>
        <authorList>
            <person name="Sedlacek I."/>
            <person name="Pantucek R."/>
            <person name="Zeman M."/>
            <person name="Holochova P."/>
            <person name="Kralova S."/>
            <person name="Stankova E."/>
            <person name="Sedo O."/>
            <person name="Micenkova L."/>
            <person name="Svec P."/>
            <person name="Gupta V."/>
            <person name="Sood U."/>
            <person name="Korpole U.S."/>
            <person name="Lal R."/>
        </authorList>
    </citation>
    <scope>NUCLEOTIDE SEQUENCE [LARGE SCALE GENOMIC DNA]</scope>
    <source>
        <strain evidence="2 3">P5252</strain>
    </source>
</reference>
<keyword evidence="3" id="KW-1185">Reference proteome</keyword>
<feature type="transmembrane region" description="Helical" evidence="1">
    <location>
        <begin position="76"/>
        <end position="92"/>
    </location>
</feature>
<keyword evidence="1" id="KW-0472">Membrane</keyword>
<dbReference type="Proteomes" id="UP000626554">
    <property type="component" value="Unassembled WGS sequence"/>
</dbReference>
<organism evidence="2 3">
    <name type="scientific">Hymenobacter terrestris</name>
    <dbReference type="NCBI Taxonomy" id="2748310"/>
    <lineage>
        <taxon>Bacteria</taxon>
        <taxon>Pseudomonadati</taxon>
        <taxon>Bacteroidota</taxon>
        <taxon>Cytophagia</taxon>
        <taxon>Cytophagales</taxon>
        <taxon>Hymenobacteraceae</taxon>
        <taxon>Hymenobacter</taxon>
    </lineage>
</organism>
<comment type="caution">
    <text evidence="2">The sequence shown here is derived from an EMBL/GenBank/DDBJ whole genome shotgun (WGS) entry which is preliminary data.</text>
</comment>
<keyword evidence="1" id="KW-0812">Transmembrane</keyword>
<evidence type="ECO:0000313" key="3">
    <source>
        <dbReference type="Proteomes" id="UP000626554"/>
    </source>
</evidence>
<evidence type="ECO:0000256" key="1">
    <source>
        <dbReference type="SAM" id="Phobius"/>
    </source>
</evidence>
<accession>A0ABX2Q8H8</accession>
<name>A0ABX2Q8H8_9BACT</name>
<evidence type="ECO:0000313" key="2">
    <source>
        <dbReference type="EMBL" id="NVO86537.1"/>
    </source>
</evidence>
<feature type="transmembrane region" description="Helical" evidence="1">
    <location>
        <begin position="104"/>
        <end position="123"/>
    </location>
</feature>
<protein>
    <submittedName>
        <fullName evidence="2">Uncharacterized protein</fullName>
    </submittedName>
</protein>